<evidence type="ECO:0000313" key="3">
    <source>
        <dbReference type="Proteomes" id="UP000176562"/>
    </source>
</evidence>
<sequence>MQILNILLSLIDMRSFSNLWYWIALAVTWSTASHWVLGVPFDMVLRARRRGGASAEALLDQTRISTERLLGIGREAGMVLAVVIPFVLSVLVVLGFGYDMEFAQALALILVPLAVVWLISLRAAARLAPVLAAAPRPEAVAEALTHHRFRIQLIGIAAITATAFWGMMQNLRLSSFGIH</sequence>
<evidence type="ECO:0000256" key="1">
    <source>
        <dbReference type="SAM" id="Phobius"/>
    </source>
</evidence>
<evidence type="ECO:0000313" key="2">
    <source>
        <dbReference type="EMBL" id="AOZ69511.1"/>
    </source>
</evidence>
<proteinExistence type="predicted"/>
<dbReference type="KEGG" id="rhp:LPB142_09465"/>
<feature type="transmembrane region" description="Helical" evidence="1">
    <location>
        <begin position="151"/>
        <end position="168"/>
    </location>
</feature>
<protein>
    <submittedName>
        <fullName evidence="2">Component of SufBCD complex</fullName>
    </submittedName>
</protein>
<feature type="transmembrane region" description="Helical" evidence="1">
    <location>
        <begin position="102"/>
        <end position="121"/>
    </location>
</feature>
<accession>A0A1D9MCE8</accession>
<reference evidence="2 3" key="1">
    <citation type="submission" date="2016-10" db="EMBL/GenBank/DDBJ databases">
        <title>Rhodobacter sp. LPB0142, isolated from sea water.</title>
        <authorList>
            <person name="Kim E."/>
            <person name="Yi H."/>
        </authorList>
    </citation>
    <scope>NUCLEOTIDE SEQUENCE [LARGE SCALE GENOMIC DNA]</scope>
    <source>
        <strain evidence="2 3">LPB0142</strain>
    </source>
</reference>
<keyword evidence="3" id="KW-1185">Reference proteome</keyword>
<dbReference type="Proteomes" id="UP000176562">
    <property type="component" value="Chromosome"/>
</dbReference>
<gene>
    <name evidence="2" type="ORF">LPB142_09465</name>
</gene>
<keyword evidence="1" id="KW-0472">Membrane</keyword>
<dbReference type="STRING" id="1850250.LPB142_09465"/>
<organism evidence="2 3">
    <name type="scientific">Rhodobacter xanthinilyticus</name>
    <dbReference type="NCBI Taxonomy" id="1850250"/>
    <lineage>
        <taxon>Bacteria</taxon>
        <taxon>Pseudomonadati</taxon>
        <taxon>Pseudomonadota</taxon>
        <taxon>Alphaproteobacteria</taxon>
        <taxon>Rhodobacterales</taxon>
        <taxon>Rhodobacter group</taxon>
        <taxon>Rhodobacter</taxon>
    </lineage>
</organism>
<dbReference type="AlphaFoldDB" id="A0A1D9MCE8"/>
<feature type="transmembrane region" description="Helical" evidence="1">
    <location>
        <begin position="20"/>
        <end position="41"/>
    </location>
</feature>
<feature type="transmembrane region" description="Helical" evidence="1">
    <location>
        <begin position="76"/>
        <end position="96"/>
    </location>
</feature>
<keyword evidence="1" id="KW-0812">Transmembrane</keyword>
<name>A0A1D9MCE8_9RHOB</name>
<keyword evidence="1" id="KW-1133">Transmembrane helix</keyword>
<dbReference type="RefSeq" id="WP_071166220.1">
    <property type="nucleotide sequence ID" value="NZ_CP017781.1"/>
</dbReference>
<dbReference type="EMBL" id="CP017781">
    <property type="protein sequence ID" value="AOZ69511.1"/>
    <property type="molecule type" value="Genomic_DNA"/>
</dbReference>